<keyword evidence="2" id="KW-1185">Reference proteome</keyword>
<name>A0A7X2P878_9FIRM</name>
<dbReference type="RefSeq" id="WP_154457951.1">
    <property type="nucleotide sequence ID" value="NZ_VUMV01000004.1"/>
</dbReference>
<dbReference type="EMBL" id="VUMV01000004">
    <property type="protein sequence ID" value="MST82038.1"/>
    <property type="molecule type" value="Genomic_DNA"/>
</dbReference>
<dbReference type="InterPro" id="IPR033469">
    <property type="entry name" value="CYTH-like_dom_sf"/>
</dbReference>
<accession>A0A7X2P878</accession>
<evidence type="ECO:0000313" key="1">
    <source>
        <dbReference type="EMBL" id="MST82038.1"/>
    </source>
</evidence>
<gene>
    <name evidence="1" type="ORF">FYJ60_06895</name>
</gene>
<sequence length="171" mass="19816">MEIERKWMVKGWPEKKLPLLFEHAMRQGYLCVDPTVRIREEARKDGETEYILCFKSGRGLVRKEIEMPLSREQFLQLEDLTGYPLIPKIRRTYQLQDGLRLEVNHVDQGLPTEFWYAEVEYGTVEQAQGWSPEADGLGEYLSREVTGQPGQSMGAYWVQTRLSGGCAEKSR</sequence>
<dbReference type="Gene3D" id="2.40.320.10">
    <property type="entry name" value="Hypothetical Protein Pfu-838710-001"/>
    <property type="match status" value="1"/>
</dbReference>
<evidence type="ECO:0000313" key="2">
    <source>
        <dbReference type="Proteomes" id="UP000466864"/>
    </source>
</evidence>
<organism evidence="1 2">
    <name type="scientific">Bilifractor porci</name>
    <dbReference type="NCBI Taxonomy" id="2606636"/>
    <lineage>
        <taxon>Bacteria</taxon>
        <taxon>Bacillati</taxon>
        <taxon>Bacillota</taxon>
        <taxon>Clostridia</taxon>
        <taxon>Lachnospirales</taxon>
        <taxon>Lachnospiraceae</taxon>
        <taxon>Bilifractor</taxon>
    </lineage>
</organism>
<reference evidence="1 2" key="1">
    <citation type="submission" date="2019-08" db="EMBL/GenBank/DDBJ databases">
        <title>In-depth cultivation of the pig gut microbiome towards novel bacterial diversity and tailored functional studies.</title>
        <authorList>
            <person name="Wylensek D."/>
            <person name="Hitch T.C.A."/>
            <person name="Clavel T."/>
        </authorList>
    </citation>
    <scope>NUCLEOTIDE SEQUENCE [LARGE SCALE GENOMIC DNA]</scope>
    <source>
        <strain evidence="1 2">Oil+RF-744-WCA-WT-13</strain>
    </source>
</reference>
<proteinExistence type="predicted"/>
<protein>
    <submittedName>
        <fullName evidence="1">CYTH domain-containing protein</fullName>
    </submittedName>
</protein>
<dbReference type="CDD" id="cd07761">
    <property type="entry name" value="CYTH-like_CthTTM-like"/>
    <property type="match status" value="1"/>
</dbReference>
<dbReference type="AlphaFoldDB" id="A0A7X2P878"/>
<comment type="caution">
    <text evidence="1">The sequence shown here is derived from an EMBL/GenBank/DDBJ whole genome shotgun (WGS) entry which is preliminary data.</text>
</comment>
<dbReference type="Proteomes" id="UP000466864">
    <property type="component" value="Unassembled WGS sequence"/>
</dbReference>
<dbReference type="SUPFAM" id="SSF55154">
    <property type="entry name" value="CYTH-like phosphatases"/>
    <property type="match status" value="1"/>
</dbReference>